<name>A0AC61R0W3_9FIRM</name>
<sequence length="88" mass="10047">MLSAEDMIRLIETEDEINQMDKVFEQLAGHGHASGDFIKLDNVYDVIQHNAHPAYSGSEEADQKFIEILYDRKRTPDERAEILLSGRA</sequence>
<gene>
    <name evidence="1" type="ORF">E5357_07635</name>
</gene>
<proteinExistence type="predicted"/>
<dbReference type="EMBL" id="SRZB01000013">
    <property type="protein sequence ID" value="TGX98826.1"/>
    <property type="molecule type" value="Genomic_DNA"/>
</dbReference>
<accession>A0AC61R0W3</accession>
<protein>
    <submittedName>
        <fullName evidence="1">Uncharacterized protein</fullName>
    </submittedName>
</protein>
<dbReference type="Proteomes" id="UP000307720">
    <property type="component" value="Unassembled WGS sequence"/>
</dbReference>
<keyword evidence="2" id="KW-1185">Reference proteome</keyword>
<organism evidence="1 2">
    <name type="scientific">Hominisplanchenecus murintestinalis</name>
    <dbReference type="NCBI Taxonomy" id="2941517"/>
    <lineage>
        <taxon>Bacteria</taxon>
        <taxon>Bacillati</taxon>
        <taxon>Bacillota</taxon>
        <taxon>Clostridia</taxon>
        <taxon>Lachnospirales</taxon>
        <taxon>Lachnospiraceae</taxon>
        <taxon>Hominisplanchenecus</taxon>
    </lineage>
</organism>
<reference evidence="1" key="1">
    <citation type="submission" date="2019-04" db="EMBL/GenBank/DDBJ databases">
        <title>Microbes associate with the intestines of laboratory mice.</title>
        <authorList>
            <person name="Navarre W."/>
            <person name="Wong E."/>
            <person name="Huang K."/>
            <person name="Tropini C."/>
            <person name="Ng K."/>
            <person name="Yu B."/>
        </authorList>
    </citation>
    <scope>NUCLEOTIDE SEQUENCE</scope>
    <source>
        <strain evidence="1">NM72_1-8</strain>
    </source>
</reference>
<comment type="caution">
    <text evidence="1">The sequence shown here is derived from an EMBL/GenBank/DDBJ whole genome shotgun (WGS) entry which is preliminary data.</text>
</comment>
<evidence type="ECO:0000313" key="2">
    <source>
        <dbReference type="Proteomes" id="UP000307720"/>
    </source>
</evidence>
<evidence type="ECO:0000313" key="1">
    <source>
        <dbReference type="EMBL" id="TGX98826.1"/>
    </source>
</evidence>